<feature type="domain" description="GS beta-grasp" evidence="3">
    <location>
        <begin position="85"/>
        <end position="174"/>
    </location>
</feature>
<dbReference type="Pfam" id="PF18318">
    <property type="entry name" value="Gln-synt_C-ter"/>
    <property type="match status" value="1"/>
</dbReference>
<dbReference type="RefSeq" id="WP_055203924.1">
    <property type="nucleotide sequence ID" value="NZ_JACOOK010000001.1"/>
</dbReference>
<dbReference type="InterPro" id="IPR027303">
    <property type="entry name" value="Gln_synth_gly_rich_site"/>
</dbReference>
<evidence type="ECO:0000256" key="2">
    <source>
        <dbReference type="RuleBase" id="RU000384"/>
    </source>
</evidence>
<feature type="domain" description="GS catalytic" evidence="4">
    <location>
        <begin position="179"/>
        <end position="615"/>
    </location>
</feature>
<dbReference type="Proteomes" id="UP000636891">
    <property type="component" value="Unassembled WGS sequence"/>
</dbReference>
<dbReference type="Pfam" id="PF12437">
    <property type="entry name" value="GSIII_N"/>
    <property type="match status" value="1"/>
</dbReference>
<comment type="similarity">
    <text evidence="1 2">Belongs to the glutamine synthetase family.</text>
</comment>
<protein>
    <submittedName>
        <fullName evidence="5">Glutamine synthetase III</fullName>
    </submittedName>
</protein>
<name>A0ABR7CIK9_9BACT</name>
<dbReference type="PANTHER" id="PTHR42974:SF1">
    <property type="entry name" value="TYPE-3 GLUTAMINE SYNTHETASE"/>
    <property type="match status" value="1"/>
</dbReference>
<dbReference type="InterPro" id="IPR008146">
    <property type="entry name" value="Gln_synth_cat_dom"/>
</dbReference>
<keyword evidence="6" id="KW-1185">Reference proteome</keyword>
<organism evidence="5 6">
    <name type="scientific">Alistipes hominis</name>
    <dbReference type="NCBI Taxonomy" id="2763015"/>
    <lineage>
        <taxon>Bacteria</taxon>
        <taxon>Pseudomonadati</taxon>
        <taxon>Bacteroidota</taxon>
        <taxon>Bacteroidia</taxon>
        <taxon>Bacteroidales</taxon>
        <taxon>Rikenellaceae</taxon>
        <taxon>Alistipes</taxon>
    </lineage>
</organism>
<dbReference type="Gene3D" id="3.30.590.10">
    <property type="entry name" value="Glutamine synthetase/guanido kinase, catalytic domain"/>
    <property type="match status" value="1"/>
</dbReference>
<dbReference type="Pfam" id="PF00120">
    <property type="entry name" value="Gln-synt_C"/>
    <property type="match status" value="1"/>
</dbReference>
<accession>A0ABR7CIK9</accession>
<dbReference type="SUPFAM" id="SSF55931">
    <property type="entry name" value="Glutamine synthetase/guanido kinase"/>
    <property type="match status" value="1"/>
</dbReference>
<evidence type="ECO:0000313" key="5">
    <source>
        <dbReference type="EMBL" id="MBC5615485.1"/>
    </source>
</evidence>
<dbReference type="SMART" id="SM01230">
    <property type="entry name" value="Gln-synt_C"/>
    <property type="match status" value="1"/>
</dbReference>
<dbReference type="PANTHER" id="PTHR42974">
    <property type="entry name" value="GLUTAMINE SYNTHETASE"/>
    <property type="match status" value="1"/>
</dbReference>
<evidence type="ECO:0000259" key="3">
    <source>
        <dbReference type="PROSITE" id="PS51986"/>
    </source>
</evidence>
<dbReference type="Gene3D" id="1.20.120.1560">
    <property type="match status" value="1"/>
</dbReference>
<dbReference type="InterPro" id="IPR040577">
    <property type="entry name" value="Gln-synt_C"/>
</dbReference>
<dbReference type="PROSITE" id="PS51987">
    <property type="entry name" value="GS_CATALYTIC"/>
    <property type="match status" value="1"/>
</dbReference>
<comment type="caution">
    <text evidence="5">The sequence shown here is derived from an EMBL/GenBank/DDBJ whole genome shotgun (WGS) entry which is preliminary data.</text>
</comment>
<gene>
    <name evidence="5" type="ORF">H8S08_00430</name>
</gene>
<dbReference type="InterPro" id="IPR052725">
    <property type="entry name" value="GS_Type-3"/>
</dbReference>
<evidence type="ECO:0000259" key="4">
    <source>
        <dbReference type="PROSITE" id="PS51987"/>
    </source>
</evidence>
<evidence type="ECO:0000256" key="1">
    <source>
        <dbReference type="PROSITE-ProRule" id="PRU01330"/>
    </source>
</evidence>
<dbReference type="PROSITE" id="PS00181">
    <property type="entry name" value="GLNA_ATP"/>
    <property type="match status" value="1"/>
</dbReference>
<evidence type="ECO:0000313" key="6">
    <source>
        <dbReference type="Proteomes" id="UP000636891"/>
    </source>
</evidence>
<sequence length="728" mass="82715">MAILRFKALDEMSKREPVKADLPDKKISDYFGADVFDREKMRQYIPKEAYESLCTAVDEGRRIDRKIANQVAQGMKTWAMEKGATHYSHWFQPLNDSTAEKHDAFFEPMFGGGSFEAFKGELLVQQEPDASSFPTGGLRNTFEARGYSAWDPSSPAFILDRTLCIPSIFIAYTGEALDFKTPLLKSLQAIDKAAVEVCQLFDKDVRKVNVTLGWEQEYFLVDEALFLARPDLAQTGRTLMGHIAAKDQQLDDHYFGAIPSRVLEYMKDFELQAYRLGIPIKTRHNEVAPNQFECAPVFEEANIAVDHNTLLMTLMRRLAQKHKLRVLFHEKPFAGVNGSGKHCNWSLLTDTGVNLLAPGKTPKNNIQFLTFFVNTIMAAHNYGPLFMASIATQSNSHRLGSHEAPPAVMSVFTGSTLSAILDSLEERLSDKKLTPDEKTEIKLDIGKIPEILLDNTDRNRTSPFAFTGNRFEFRATGSSNNCAAPLIPINTAVAEQLTLFKAEVDKLIDKGVKKDEAILQIIRKYIIESKKIRFEGNGYSAEWLREADRRGLESIQSVPDAFKIFSSKAYSKLFDKHKVFNESEIHARYEINMENLIKKIQIESRVLADMAANHIVPTAIHYQNILIKNVQGLKDILPNEYLDLAAEEIRTIQTIAKHVKAIRENTYLMVEARKKYNHMDNLVARATGYSEDVLIYLDKIRHDIDKLELIVDDELWPLPKYREMMTIN</sequence>
<dbReference type="InterPro" id="IPR008147">
    <property type="entry name" value="Gln_synt_N"/>
</dbReference>
<dbReference type="EMBL" id="JACOOK010000001">
    <property type="protein sequence ID" value="MBC5615485.1"/>
    <property type="molecule type" value="Genomic_DNA"/>
</dbReference>
<reference evidence="5 6" key="1">
    <citation type="submission" date="2020-08" db="EMBL/GenBank/DDBJ databases">
        <title>Genome public.</title>
        <authorList>
            <person name="Liu C."/>
            <person name="Sun Q."/>
        </authorList>
    </citation>
    <scope>NUCLEOTIDE SEQUENCE [LARGE SCALE GENOMIC DNA]</scope>
    <source>
        <strain evidence="5 6">New-7</strain>
    </source>
</reference>
<dbReference type="InterPro" id="IPR022147">
    <property type="entry name" value="GSIII_N"/>
</dbReference>
<dbReference type="PROSITE" id="PS51986">
    <property type="entry name" value="GS_BETA_GRASP"/>
    <property type="match status" value="1"/>
</dbReference>
<proteinExistence type="inferred from homology"/>
<dbReference type="InterPro" id="IPR014746">
    <property type="entry name" value="Gln_synth/guanido_kin_cat_dom"/>
</dbReference>